<protein>
    <submittedName>
        <fullName evidence="1">Uncharacterized protein</fullName>
    </submittedName>
</protein>
<dbReference type="Proteomes" id="UP000318102">
    <property type="component" value="Unassembled WGS sequence"/>
</dbReference>
<name>A0A559IF16_9BACL</name>
<dbReference type="OrthoDB" id="9938580at2"/>
<evidence type="ECO:0000313" key="1">
    <source>
        <dbReference type="EMBL" id="TVX86110.1"/>
    </source>
</evidence>
<keyword evidence="2" id="KW-1185">Reference proteome</keyword>
<reference evidence="1 2" key="1">
    <citation type="submission" date="2019-07" db="EMBL/GenBank/DDBJ databases">
        <authorList>
            <person name="Kim J."/>
        </authorList>
    </citation>
    <scope>NUCLEOTIDE SEQUENCE [LARGE SCALE GENOMIC DNA]</scope>
    <source>
        <strain evidence="1 2">N4</strain>
    </source>
</reference>
<comment type="caution">
    <text evidence="1">The sequence shown here is derived from an EMBL/GenBank/DDBJ whole genome shotgun (WGS) entry which is preliminary data.</text>
</comment>
<sequence>MIGDKVESAFLSKDHARIDTEKFFIRFYVGGLHMKGVRAHYVINMMQNEEWDSICALPITTPFHYLKEDPKWSVLTGGIE</sequence>
<dbReference type="AlphaFoldDB" id="A0A559IF16"/>
<evidence type="ECO:0000313" key="2">
    <source>
        <dbReference type="Proteomes" id="UP000318102"/>
    </source>
</evidence>
<organism evidence="1 2">
    <name type="scientific">Paenibacillus agilis</name>
    <dbReference type="NCBI Taxonomy" id="3020863"/>
    <lineage>
        <taxon>Bacteria</taxon>
        <taxon>Bacillati</taxon>
        <taxon>Bacillota</taxon>
        <taxon>Bacilli</taxon>
        <taxon>Bacillales</taxon>
        <taxon>Paenibacillaceae</taxon>
        <taxon>Paenibacillus</taxon>
    </lineage>
</organism>
<proteinExistence type="predicted"/>
<dbReference type="EMBL" id="VNJK01000006">
    <property type="protein sequence ID" value="TVX86110.1"/>
    <property type="molecule type" value="Genomic_DNA"/>
</dbReference>
<gene>
    <name evidence="1" type="ORF">FPZ44_23785</name>
</gene>
<accession>A0A559IF16</accession>